<reference evidence="2 3" key="1">
    <citation type="journal article" date="2018" name="Front. Microbiol.">
        <title>Genome-Wide Analysis of Corynespora cassiicola Leaf Fall Disease Putative Effectors.</title>
        <authorList>
            <person name="Lopez D."/>
            <person name="Ribeiro S."/>
            <person name="Label P."/>
            <person name="Fumanal B."/>
            <person name="Venisse J.S."/>
            <person name="Kohler A."/>
            <person name="de Oliveira R.R."/>
            <person name="Labutti K."/>
            <person name="Lipzen A."/>
            <person name="Lail K."/>
            <person name="Bauer D."/>
            <person name="Ohm R.A."/>
            <person name="Barry K.W."/>
            <person name="Spatafora J."/>
            <person name="Grigoriev I.V."/>
            <person name="Martin F.M."/>
            <person name="Pujade-Renaud V."/>
        </authorList>
    </citation>
    <scope>NUCLEOTIDE SEQUENCE [LARGE SCALE GENOMIC DNA]</scope>
    <source>
        <strain evidence="2 3">Philippines</strain>
    </source>
</reference>
<feature type="compositionally biased region" description="Gly residues" evidence="1">
    <location>
        <begin position="85"/>
        <end position="96"/>
    </location>
</feature>
<evidence type="ECO:0000313" key="2">
    <source>
        <dbReference type="EMBL" id="PSN59637.1"/>
    </source>
</evidence>
<feature type="compositionally biased region" description="Basic residues" evidence="1">
    <location>
        <begin position="153"/>
        <end position="162"/>
    </location>
</feature>
<dbReference type="EMBL" id="KZ678154">
    <property type="protein sequence ID" value="PSN59637.1"/>
    <property type="molecule type" value="Genomic_DNA"/>
</dbReference>
<gene>
    <name evidence="2" type="ORF">BS50DRAFT_227775</name>
</gene>
<name>A0A2T2N2H4_CORCC</name>
<protein>
    <submittedName>
        <fullName evidence="2">Uncharacterized protein</fullName>
    </submittedName>
</protein>
<feature type="region of interest" description="Disordered" evidence="1">
    <location>
        <begin position="1"/>
        <end position="50"/>
    </location>
</feature>
<evidence type="ECO:0000256" key="1">
    <source>
        <dbReference type="SAM" id="MobiDB-lite"/>
    </source>
</evidence>
<keyword evidence="3" id="KW-1185">Reference proteome</keyword>
<dbReference type="Proteomes" id="UP000240883">
    <property type="component" value="Unassembled WGS sequence"/>
</dbReference>
<dbReference type="AlphaFoldDB" id="A0A2T2N2H4"/>
<accession>A0A2T2N2H4</accession>
<sequence>MRDDARECGMDAGVMEEQGGAGRSRPWRAAIGGGDSRSARLRNGGAPDSRCAGEVQQAVVFNQRTRAVRLESWAERGATRVVCGQGGGWFDGGKTGGKTDGEGRRCGGERASQWGRPRRACRVVLSITKKNGEKKCRSQSRSGRAEVMGGWVAKKRGPGAQC</sequence>
<feature type="region of interest" description="Disordered" evidence="1">
    <location>
        <begin position="132"/>
        <end position="162"/>
    </location>
</feature>
<feature type="region of interest" description="Disordered" evidence="1">
    <location>
        <begin position="85"/>
        <end position="111"/>
    </location>
</feature>
<organism evidence="2 3">
    <name type="scientific">Corynespora cassiicola Philippines</name>
    <dbReference type="NCBI Taxonomy" id="1448308"/>
    <lineage>
        <taxon>Eukaryota</taxon>
        <taxon>Fungi</taxon>
        <taxon>Dikarya</taxon>
        <taxon>Ascomycota</taxon>
        <taxon>Pezizomycotina</taxon>
        <taxon>Dothideomycetes</taxon>
        <taxon>Pleosporomycetidae</taxon>
        <taxon>Pleosporales</taxon>
        <taxon>Corynesporascaceae</taxon>
        <taxon>Corynespora</taxon>
    </lineage>
</organism>
<evidence type="ECO:0000313" key="3">
    <source>
        <dbReference type="Proteomes" id="UP000240883"/>
    </source>
</evidence>
<proteinExistence type="predicted"/>
<feature type="compositionally biased region" description="Basic and acidic residues" evidence="1">
    <location>
        <begin position="97"/>
        <end position="108"/>
    </location>
</feature>